<dbReference type="AlphaFoldDB" id="A0AAV1NWD0"/>
<evidence type="ECO:0000259" key="5">
    <source>
        <dbReference type="PROSITE" id="PS51800"/>
    </source>
</evidence>
<comment type="caution">
    <text evidence="6">The sequence shown here is derived from an EMBL/GenBank/DDBJ whole genome shotgun (WGS) entry which is preliminary data.</text>
</comment>
<dbReference type="EMBL" id="CAWUFR010000068">
    <property type="protein sequence ID" value="CAK6963780.1"/>
    <property type="molecule type" value="Genomic_DNA"/>
</dbReference>
<evidence type="ECO:0000256" key="4">
    <source>
        <dbReference type="SAM" id="MobiDB-lite"/>
    </source>
</evidence>
<sequence length="155" mass="17576">MSKFAYSGFSKVEYFLACLVFYDSKLYLLGCGQIETGLWKTNHPKLASELKTCPYNARHLVPKHELAYHTETCEDRINVDPEHEGNTNGFRQVPVSTWVNPDMTEDWDKEADDSAAPFVWGMNTIFTQKSETRPTNNLSPSCRAPATLPWSGYSS</sequence>
<feature type="domain" description="CHHC U11-48K-type" evidence="5">
    <location>
        <begin position="50"/>
        <end position="77"/>
    </location>
</feature>
<evidence type="ECO:0000256" key="3">
    <source>
        <dbReference type="ARBA" id="ARBA00022833"/>
    </source>
</evidence>
<evidence type="ECO:0000256" key="2">
    <source>
        <dbReference type="ARBA" id="ARBA00022771"/>
    </source>
</evidence>
<feature type="region of interest" description="Disordered" evidence="4">
    <location>
        <begin position="131"/>
        <end position="155"/>
    </location>
</feature>
<reference evidence="6 7" key="1">
    <citation type="submission" date="2024-01" db="EMBL/GenBank/DDBJ databases">
        <authorList>
            <person name="Alioto T."/>
            <person name="Alioto T."/>
            <person name="Gomez Garrido J."/>
        </authorList>
    </citation>
    <scope>NUCLEOTIDE SEQUENCE [LARGE SCALE GENOMIC DNA]</scope>
</reference>
<organism evidence="6 7">
    <name type="scientific">Scomber scombrus</name>
    <name type="common">Atlantic mackerel</name>
    <name type="synonym">Scomber vernalis</name>
    <dbReference type="NCBI Taxonomy" id="13677"/>
    <lineage>
        <taxon>Eukaryota</taxon>
        <taxon>Metazoa</taxon>
        <taxon>Chordata</taxon>
        <taxon>Craniata</taxon>
        <taxon>Vertebrata</taxon>
        <taxon>Euteleostomi</taxon>
        <taxon>Actinopterygii</taxon>
        <taxon>Neopterygii</taxon>
        <taxon>Teleostei</taxon>
        <taxon>Neoteleostei</taxon>
        <taxon>Acanthomorphata</taxon>
        <taxon>Pelagiaria</taxon>
        <taxon>Scombriformes</taxon>
        <taxon>Scombridae</taxon>
        <taxon>Scomber</taxon>
    </lineage>
</organism>
<dbReference type="Pfam" id="PF05253">
    <property type="entry name" value="zf-U11-48K"/>
    <property type="match status" value="1"/>
</dbReference>
<dbReference type="PROSITE" id="PS51800">
    <property type="entry name" value="ZF_CHHC_U11_48K"/>
    <property type="match status" value="1"/>
</dbReference>
<dbReference type="SUPFAM" id="SSF57667">
    <property type="entry name" value="beta-beta-alpha zinc fingers"/>
    <property type="match status" value="1"/>
</dbReference>
<protein>
    <submittedName>
        <fullName evidence="6">Gametocyte-specific factor 1</fullName>
    </submittedName>
</protein>
<feature type="compositionally biased region" description="Polar residues" evidence="4">
    <location>
        <begin position="131"/>
        <end position="140"/>
    </location>
</feature>
<evidence type="ECO:0000313" key="6">
    <source>
        <dbReference type="EMBL" id="CAK6963780.1"/>
    </source>
</evidence>
<evidence type="ECO:0000256" key="1">
    <source>
        <dbReference type="ARBA" id="ARBA00022723"/>
    </source>
</evidence>
<accession>A0AAV1NWD0</accession>
<keyword evidence="2" id="KW-0863">Zinc-finger</keyword>
<keyword evidence="3" id="KW-0862">Zinc</keyword>
<proteinExistence type="predicted"/>
<dbReference type="InterPro" id="IPR036236">
    <property type="entry name" value="Znf_C2H2_sf"/>
</dbReference>
<keyword evidence="1" id="KW-0479">Metal-binding</keyword>
<dbReference type="GO" id="GO:0008270">
    <property type="term" value="F:zinc ion binding"/>
    <property type="evidence" value="ECO:0007669"/>
    <property type="project" value="UniProtKB-KW"/>
</dbReference>
<dbReference type="Proteomes" id="UP001314229">
    <property type="component" value="Unassembled WGS sequence"/>
</dbReference>
<evidence type="ECO:0000313" key="7">
    <source>
        <dbReference type="Proteomes" id="UP001314229"/>
    </source>
</evidence>
<name>A0AAV1NWD0_SCOSC</name>
<keyword evidence="7" id="KW-1185">Reference proteome</keyword>
<gene>
    <name evidence="6" type="ORF">FSCOSCO3_A024818</name>
</gene>
<dbReference type="InterPro" id="IPR022776">
    <property type="entry name" value="TRM13/UPF0224_CHHC_Znf_dom"/>
</dbReference>